<dbReference type="InParanoid" id="A0A167JYL4"/>
<reference evidence="2" key="1">
    <citation type="submission" date="2015-06" db="EMBL/GenBank/DDBJ databases">
        <title>Expansion of signal transduction pathways in fungi by whole-genome duplication.</title>
        <authorList>
            <consortium name="DOE Joint Genome Institute"/>
            <person name="Corrochano L.M."/>
            <person name="Kuo A."/>
            <person name="Marcet-Houben M."/>
            <person name="Polaino S."/>
            <person name="Salamov A."/>
            <person name="Villalobos J.M."/>
            <person name="Alvarez M.I."/>
            <person name="Avalos J."/>
            <person name="Benito E.P."/>
            <person name="Benoit I."/>
            <person name="Burger G."/>
            <person name="Camino L.P."/>
            <person name="Canovas D."/>
            <person name="Cerda-Olmedo E."/>
            <person name="Cheng J.-F."/>
            <person name="Dominguez A."/>
            <person name="Elias M."/>
            <person name="Eslava A.P."/>
            <person name="Glaser F."/>
            <person name="Grimwood J."/>
            <person name="Gutierrez G."/>
            <person name="Heitman J."/>
            <person name="Henrissat B."/>
            <person name="Iturriaga E.A."/>
            <person name="Lang B.F."/>
            <person name="Lavin J.L."/>
            <person name="Lee S."/>
            <person name="Li W."/>
            <person name="Lindquist E."/>
            <person name="Lopez-Garcia S."/>
            <person name="Luque E.M."/>
            <person name="Marcos A.T."/>
            <person name="Martin J."/>
            <person name="McCluskey K."/>
            <person name="Medina H.R."/>
            <person name="Miralles-Duran A."/>
            <person name="Miyazaki A."/>
            <person name="Munoz-Torres E."/>
            <person name="Oguiza J.A."/>
            <person name="Ohm R."/>
            <person name="Olmedo M."/>
            <person name="Orejas M."/>
            <person name="Ortiz-Castellanos L."/>
            <person name="Pisabarro A.G."/>
            <person name="Rodriguez-Romero J."/>
            <person name="Ruiz-Herrera J."/>
            <person name="Ruiz-Vazquez R."/>
            <person name="Sanz C."/>
            <person name="Schackwitz W."/>
            <person name="Schmutz J."/>
            <person name="Shahriari M."/>
            <person name="Shelest E."/>
            <person name="Silva-Franco F."/>
            <person name="Soanes D."/>
            <person name="Syed K."/>
            <person name="Tagua V.G."/>
            <person name="Talbot N.J."/>
            <person name="Thon M."/>
            <person name="De vries R.P."/>
            <person name="Wiebenga A."/>
            <person name="Yadav J.S."/>
            <person name="Braun E.L."/>
            <person name="Baker S."/>
            <person name="Garre V."/>
            <person name="Horwitz B."/>
            <person name="Torres-Martinez S."/>
            <person name="Idnurm A."/>
            <person name="Herrera-Estrella A."/>
            <person name="Gabaldon T."/>
            <person name="Grigoriev I.V."/>
        </authorList>
    </citation>
    <scope>NUCLEOTIDE SEQUENCE [LARGE SCALE GENOMIC DNA]</scope>
    <source>
        <strain evidence="2">NRRL 1555(-)</strain>
    </source>
</reference>
<dbReference type="AlphaFoldDB" id="A0A167JYL4"/>
<name>A0A167JYL4_PHYB8</name>
<dbReference type="VEuPathDB" id="FungiDB:PHYBLDRAFT_70279"/>
<accession>A0A167JYL4</accession>
<organism evidence="1 2">
    <name type="scientific">Phycomyces blakesleeanus (strain ATCC 8743b / DSM 1359 / FGSC 10004 / NBRC 33097 / NRRL 1555)</name>
    <dbReference type="NCBI Taxonomy" id="763407"/>
    <lineage>
        <taxon>Eukaryota</taxon>
        <taxon>Fungi</taxon>
        <taxon>Fungi incertae sedis</taxon>
        <taxon>Mucoromycota</taxon>
        <taxon>Mucoromycotina</taxon>
        <taxon>Mucoromycetes</taxon>
        <taxon>Mucorales</taxon>
        <taxon>Phycomycetaceae</taxon>
        <taxon>Phycomyces</taxon>
    </lineage>
</organism>
<gene>
    <name evidence="1" type="ORF">PHYBLDRAFT_70279</name>
</gene>
<dbReference type="RefSeq" id="XP_018284960.1">
    <property type="nucleotide sequence ID" value="XM_018442251.1"/>
</dbReference>
<dbReference type="EMBL" id="KV441026">
    <property type="protein sequence ID" value="OAD66920.1"/>
    <property type="molecule type" value="Genomic_DNA"/>
</dbReference>
<dbReference type="Proteomes" id="UP000077315">
    <property type="component" value="Unassembled WGS sequence"/>
</dbReference>
<sequence length="102" mass="12177">MHRDRRWSIMSSDCMITAPTNYALFLKLPKKPYYRIVYKTVPKLSTTRVNQSYKISSLKKRNTMIYKDYKTPVLYFLIHNNSDIPIDQQLASIFYLRYSAVN</sequence>
<evidence type="ECO:0000313" key="1">
    <source>
        <dbReference type="EMBL" id="OAD66920.1"/>
    </source>
</evidence>
<proteinExistence type="predicted"/>
<protein>
    <submittedName>
        <fullName evidence="1">Uncharacterized protein</fullName>
    </submittedName>
</protein>
<keyword evidence="2" id="KW-1185">Reference proteome</keyword>
<dbReference type="GeneID" id="29003157"/>
<evidence type="ECO:0000313" key="2">
    <source>
        <dbReference type="Proteomes" id="UP000077315"/>
    </source>
</evidence>